<evidence type="ECO:0000313" key="11">
    <source>
        <dbReference type="Proteomes" id="UP000006034"/>
    </source>
</evidence>
<dbReference type="EMBL" id="ADCP02000001">
    <property type="protein sequence ID" value="EFV44119.1"/>
    <property type="molecule type" value="Genomic_DNA"/>
</dbReference>
<dbReference type="OrthoDB" id="9808686at2"/>
<organism evidence="10 11">
    <name type="scientific">Bilophila wadsworthia (strain 3_1_6)</name>
    <dbReference type="NCBI Taxonomy" id="563192"/>
    <lineage>
        <taxon>Bacteria</taxon>
        <taxon>Pseudomonadati</taxon>
        <taxon>Thermodesulfobacteriota</taxon>
        <taxon>Desulfovibrionia</taxon>
        <taxon>Desulfovibrionales</taxon>
        <taxon>Desulfovibrionaceae</taxon>
        <taxon>Bilophila</taxon>
    </lineage>
</organism>
<sequence length="371" mass="41373">MMRTLRRILAIARKELLVLMGTRQSRFMVLIPPVIQIFIFAWAATMEVKNVDVVVINEDSGYWSQEVISRLRGSPTFRHITFEDDFKKAEEAINRQDVLVVMHFQNDFSAKVERGVPAEVQLLLDGRRSNTAQILTQYVQQIVQGLATATPAFVQAKPSRVEVEELNWFNPNLDFRWFILPNLIGTINFLMGMIITGLTVARERELGTFDQMLVSPASPVEIACGKLIPGCVVGLVHGTIFFFSIIGFFKVPFVGSVAVLYVTMLLFSLSVSSIGLMVSSFASTQQQAFLGCFTVGVPCILLSGFMTPVNNMPMFLQDLSQLNPLRHFIVILQGLFLKDITMSAALDSSARIAAITAVSMLCAIWMFTRKA</sequence>
<protein>
    <recommendedName>
        <fullName evidence="8">Transport permease protein</fullName>
    </recommendedName>
</protein>
<dbReference type="HOGENOM" id="CLU_039483_8_3_7"/>
<feature type="transmembrane region" description="Helical" evidence="8">
    <location>
        <begin position="253"/>
        <end position="276"/>
    </location>
</feature>
<reference evidence="10 11" key="1">
    <citation type="submission" date="2010-10" db="EMBL/GenBank/DDBJ databases">
        <authorList>
            <consortium name="The Broad Institute Genome Sequencing Platform"/>
            <person name="Ward D."/>
            <person name="Earl A."/>
            <person name="Feldgarden M."/>
            <person name="Young S.K."/>
            <person name="Gargeya S."/>
            <person name="Zeng Q."/>
            <person name="Alvarado L."/>
            <person name="Berlin A."/>
            <person name="Bochicchio J."/>
            <person name="Chapman S.B."/>
            <person name="Chen Z."/>
            <person name="Freedman E."/>
            <person name="Gellesch M."/>
            <person name="Goldberg J."/>
            <person name="Griggs A."/>
            <person name="Gujja S."/>
            <person name="Heilman E."/>
            <person name="Heiman D."/>
            <person name="Howarth C."/>
            <person name="Mehta T."/>
            <person name="Neiman D."/>
            <person name="Pearson M."/>
            <person name="Roberts A."/>
            <person name="Saif S."/>
            <person name="Shea T."/>
            <person name="Shenoy N."/>
            <person name="Sisk P."/>
            <person name="Stolte C."/>
            <person name="Sykes S."/>
            <person name="White J."/>
            <person name="Yandava C."/>
            <person name="Allen-Vercoe E."/>
            <person name="Sibley C."/>
            <person name="Ambrose C.E."/>
            <person name="Strauss J."/>
            <person name="Daigneault M."/>
            <person name="Haas B."/>
            <person name="Nusbaum C."/>
            <person name="Birren B."/>
        </authorList>
    </citation>
    <scope>NUCLEOTIDE SEQUENCE [LARGE SCALE GENOMIC DNA]</scope>
    <source>
        <strain evidence="10 11">3_1_6</strain>
    </source>
</reference>
<comment type="similarity">
    <text evidence="2 8">Belongs to the ABC-2 integral membrane protein family.</text>
</comment>
<feature type="transmembrane region" description="Helical" evidence="8">
    <location>
        <begin position="177"/>
        <end position="201"/>
    </location>
</feature>
<dbReference type="GO" id="GO:0140359">
    <property type="term" value="F:ABC-type transporter activity"/>
    <property type="evidence" value="ECO:0007669"/>
    <property type="project" value="InterPro"/>
</dbReference>
<reference evidence="10 11" key="2">
    <citation type="submission" date="2013-04" db="EMBL/GenBank/DDBJ databases">
        <title>The Genome Sequence of Bilophila wadsworthia 3_1_6.</title>
        <authorList>
            <consortium name="The Broad Institute Genomics Platform"/>
            <person name="Earl A."/>
            <person name="Ward D."/>
            <person name="Feldgarden M."/>
            <person name="Gevers D."/>
            <person name="Sibley C."/>
            <person name="Strauss J."/>
            <person name="Allen-Vercoe E."/>
            <person name="Walker B."/>
            <person name="Young S."/>
            <person name="Zeng Q."/>
            <person name="Gargeya S."/>
            <person name="Fitzgerald M."/>
            <person name="Haas B."/>
            <person name="Abouelleil A."/>
            <person name="Allen A.W."/>
            <person name="Alvarado L."/>
            <person name="Arachchi H.M."/>
            <person name="Berlin A.M."/>
            <person name="Chapman S.B."/>
            <person name="Gainer-Dewar J."/>
            <person name="Goldberg J."/>
            <person name="Griggs A."/>
            <person name="Gujja S."/>
            <person name="Hansen M."/>
            <person name="Howarth C."/>
            <person name="Imamovic A."/>
            <person name="Ireland A."/>
            <person name="Larimer J."/>
            <person name="McCowan C."/>
            <person name="Murphy C."/>
            <person name="Pearson M."/>
            <person name="Poon T.W."/>
            <person name="Priest M."/>
            <person name="Roberts A."/>
            <person name="Saif S."/>
            <person name="Shea T."/>
            <person name="Sisk P."/>
            <person name="Sykes S."/>
            <person name="Wortman J."/>
            <person name="Nusbaum C."/>
            <person name="Birren B."/>
        </authorList>
    </citation>
    <scope>NUCLEOTIDE SEQUENCE [LARGE SCALE GENOMIC DNA]</scope>
    <source>
        <strain evidence="10 11">3_1_6</strain>
    </source>
</reference>
<proteinExistence type="inferred from homology"/>
<dbReference type="Proteomes" id="UP000006034">
    <property type="component" value="Unassembled WGS sequence"/>
</dbReference>
<keyword evidence="4 8" id="KW-1003">Cell membrane</keyword>
<comment type="subcellular location">
    <subcellularLocation>
        <location evidence="1 8">Cell membrane</location>
        <topology evidence="1 8">Multi-pass membrane protein</topology>
    </subcellularLocation>
</comment>
<dbReference type="AlphaFoldDB" id="E5Y7A7"/>
<dbReference type="Pfam" id="PF12698">
    <property type="entry name" value="ABC2_membrane_3"/>
    <property type="match status" value="1"/>
</dbReference>
<evidence type="ECO:0000256" key="8">
    <source>
        <dbReference type="RuleBase" id="RU361157"/>
    </source>
</evidence>
<evidence type="ECO:0000256" key="1">
    <source>
        <dbReference type="ARBA" id="ARBA00004651"/>
    </source>
</evidence>
<evidence type="ECO:0000256" key="5">
    <source>
        <dbReference type="ARBA" id="ARBA00022692"/>
    </source>
</evidence>
<evidence type="ECO:0000256" key="6">
    <source>
        <dbReference type="ARBA" id="ARBA00022989"/>
    </source>
</evidence>
<keyword evidence="3 8" id="KW-0813">Transport</keyword>
<evidence type="ECO:0000256" key="4">
    <source>
        <dbReference type="ARBA" id="ARBA00022475"/>
    </source>
</evidence>
<dbReference type="STRING" id="563192.HMPREF0179_02071"/>
<keyword evidence="7 8" id="KW-0472">Membrane</keyword>
<dbReference type="PROSITE" id="PS51012">
    <property type="entry name" value="ABC_TM2"/>
    <property type="match status" value="1"/>
</dbReference>
<dbReference type="PANTHER" id="PTHR30294">
    <property type="entry name" value="MEMBRANE COMPONENT OF ABC TRANSPORTER YHHJ-RELATED"/>
    <property type="match status" value="1"/>
</dbReference>
<name>E5Y7A7_BILW3</name>
<dbReference type="InterPro" id="IPR013525">
    <property type="entry name" value="ABC2_TM"/>
</dbReference>
<dbReference type="PRINTS" id="PR00164">
    <property type="entry name" value="ABC2TRNSPORT"/>
</dbReference>
<dbReference type="PANTHER" id="PTHR30294:SF44">
    <property type="entry name" value="MULTIDRUG ABC TRANSPORTER PERMEASE YBHR-RELATED"/>
    <property type="match status" value="1"/>
</dbReference>
<comment type="caution">
    <text evidence="10">The sequence shown here is derived from an EMBL/GenBank/DDBJ whole genome shotgun (WGS) entry which is preliminary data.</text>
</comment>
<gene>
    <name evidence="10" type="ORF">HMPREF0179_02071</name>
</gene>
<feature type="transmembrane region" description="Helical" evidence="8">
    <location>
        <begin position="350"/>
        <end position="368"/>
    </location>
</feature>
<dbReference type="RefSeq" id="WP_005027862.1">
    <property type="nucleotide sequence ID" value="NZ_KE150238.1"/>
</dbReference>
<dbReference type="GeneID" id="78085212"/>
<keyword evidence="5 8" id="KW-0812">Transmembrane</keyword>
<dbReference type="Gene3D" id="3.40.1710.10">
    <property type="entry name" value="abc type-2 transporter like domain"/>
    <property type="match status" value="1"/>
</dbReference>
<dbReference type="GO" id="GO:0043190">
    <property type="term" value="C:ATP-binding cassette (ABC) transporter complex"/>
    <property type="evidence" value="ECO:0007669"/>
    <property type="project" value="InterPro"/>
</dbReference>
<dbReference type="InterPro" id="IPR051449">
    <property type="entry name" value="ABC-2_transporter_component"/>
</dbReference>
<evidence type="ECO:0000256" key="3">
    <source>
        <dbReference type="ARBA" id="ARBA00022448"/>
    </source>
</evidence>
<accession>E5Y7A7</accession>
<evidence type="ECO:0000313" key="10">
    <source>
        <dbReference type="EMBL" id="EFV44119.1"/>
    </source>
</evidence>
<dbReference type="InterPro" id="IPR000412">
    <property type="entry name" value="ABC_2_transport"/>
</dbReference>
<dbReference type="eggNOG" id="COG0842">
    <property type="taxonomic scope" value="Bacteria"/>
</dbReference>
<feature type="transmembrane region" description="Helical" evidence="8">
    <location>
        <begin position="27"/>
        <end position="45"/>
    </location>
</feature>
<feature type="transmembrane region" description="Helical" evidence="8">
    <location>
        <begin position="288"/>
        <end position="306"/>
    </location>
</feature>
<evidence type="ECO:0000259" key="9">
    <source>
        <dbReference type="PROSITE" id="PS51012"/>
    </source>
</evidence>
<keyword evidence="6 8" id="KW-1133">Transmembrane helix</keyword>
<keyword evidence="11" id="KW-1185">Reference proteome</keyword>
<evidence type="ECO:0000256" key="7">
    <source>
        <dbReference type="ARBA" id="ARBA00023136"/>
    </source>
</evidence>
<feature type="transmembrane region" description="Helical" evidence="8">
    <location>
        <begin position="222"/>
        <end position="247"/>
    </location>
</feature>
<feature type="domain" description="ABC transmembrane type-2" evidence="9">
    <location>
        <begin position="132"/>
        <end position="370"/>
    </location>
</feature>
<evidence type="ECO:0000256" key="2">
    <source>
        <dbReference type="ARBA" id="ARBA00007783"/>
    </source>
</evidence>
<dbReference type="InterPro" id="IPR047817">
    <property type="entry name" value="ABC2_TM_bact-type"/>
</dbReference>